<dbReference type="GO" id="GO:0043531">
    <property type="term" value="F:ADP binding"/>
    <property type="evidence" value="ECO:0007669"/>
    <property type="project" value="InterPro"/>
</dbReference>
<dbReference type="GO" id="GO:0006952">
    <property type="term" value="P:defense response"/>
    <property type="evidence" value="ECO:0007669"/>
    <property type="project" value="UniProtKB-KW"/>
</dbReference>
<sequence>MEFASSTSKLPKKYDVVINFNGEDIQRKFVSHLDSALSAVGFTTFLHHPNAHNPLHFQQPILNHSRVAIVVFTTAYSQSAWCLHQLQQIIKWHQTYCRHVLPVYYEIQPSDVRLQMGDFGKAFKATAEQAFSEQELEHGMSRWSHALTKAANLFGWDESNYRSDAELVDKIVKTVLHLPVLSATKFPVGLQSRVEDVIRTIKDKSTEVYTIGISGAGGSGKTTLAKAIYNQLSAKFIEGSFIEDIGQVSGTRADLRLEKQLLLDVLKTKVEIPSGEMGRRMIQERLSGKRVLIVLDDMPESGASLVWKWREWFSGGTVIIITTRDVDLLRILRVDSFFPLKPMNANESLELLSWHAFGEAKPKEEYNYLAKSVVSHCGGLPLALEVIGSCLFERTKEEWNSVLLKLEKIPLHHIQRKLKISLDGLRNEMEKDLFLDVCCSFFGKGRAYVTKILNGCGVDADTGIRVLIERSLIKVKKNNKLGMHPLLQEMGREIIREISEEEFWMERKLQFDDAEYVLTDNSGTNSRAVPVKLRSARREPSRLLKLAGDSKYLFGKLRWTSLQRFSAKYLSNHFLHYAIAIELKHSLLQFVWKEPQVLRWLKVLNLSHSKYLTETPDFSGLPSLEQLILKDCPGLREVHQSIGGLCNLTLLNLKDCTSLSILPREIYMLKSLKTLIFSGCLMIDRLEKDTVQMESLITLIAENTAVKQVPFSIVRSKSIGYISLCGFERLPRNLFPSIIRYWMSPPMNSMSFIHSFYMDMEDNSWDDITPSLSSLTKLRSILVQCDTEFQLSKQVQNILVEYFATITESSISKQHFRSSFIGVGAYHEFFNSVSDYISEVSTSSESCDVSLPGDNDPYWLAHMGEEHSVSFTVPLDRDFKGMVLCVVYSSTPEIDATECLRSVLIVNYTQCTLHIHKHGTVISFNYIDWQGIMSNLGSGDKVEIFLSFGHGLVVKKTVVYPICGESH</sequence>
<dbReference type="Gramene" id="ESW06144">
    <property type="protein sequence ID" value="ESW06144"/>
    <property type="gene ID" value="PHAVU_010G023500g"/>
</dbReference>
<dbReference type="InterPro" id="IPR036390">
    <property type="entry name" value="WH_DNA-bd_sf"/>
</dbReference>
<feature type="domain" description="TIR" evidence="4">
    <location>
        <begin position="12"/>
        <end position="179"/>
    </location>
</feature>
<keyword evidence="3" id="KW-0611">Plant defense</keyword>
<evidence type="ECO:0000256" key="2">
    <source>
        <dbReference type="ARBA" id="ARBA00022737"/>
    </source>
</evidence>
<accession>V7AKT0</accession>
<name>V7AKT0_PHAVU</name>
<dbReference type="eggNOG" id="ENOG502QQJE">
    <property type="taxonomic scope" value="Eukaryota"/>
</dbReference>
<dbReference type="SUPFAM" id="SSF52540">
    <property type="entry name" value="P-loop containing nucleoside triphosphate hydrolases"/>
    <property type="match status" value="1"/>
</dbReference>
<reference evidence="6" key="1">
    <citation type="journal article" date="2014" name="Nat. Genet.">
        <title>A reference genome for common bean and genome-wide analysis of dual domestications.</title>
        <authorList>
            <person name="Schmutz J."/>
            <person name="McClean P.E."/>
            <person name="Mamidi S."/>
            <person name="Wu G.A."/>
            <person name="Cannon S.B."/>
            <person name="Grimwood J."/>
            <person name="Jenkins J."/>
            <person name="Shu S."/>
            <person name="Song Q."/>
            <person name="Chavarro C."/>
            <person name="Torres-Torres M."/>
            <person name="Geffroy V."/>
            <person name="Moghaddam S.M."/>
            <person name="Gao D."/>
            <person name="Abernathy B."/>
            <person name="Barry K."/>
            <person name="Blair M."/>
            <person name="Brick M.A."/>
            <person name="Chovatia M."/>
            <person name="Gepts P."/>
            <person name="Goodstein D.M."/>
            <person name="Gonzales M."/>
            <person name="Hellsten U."/>
            <person name="Hyten D.L."/>
            <person name="Jia G."/>
            <person name="Kelly J.D."/>
            <person name="Kudrna D."/>
            <person name="Lee R."/>
            <person name="Richard M.M."/>
            <person name="Miklas P.N."/>
            <person name="Osorno J.M."/>
            <person name="Rodrigues J."/>
            <person name="Thareau V."/>
            <person name="Urrea C.A."/>
            <person name="Wang M."/>
            <person name="Yu Y."/>
            <person name="Zhang M."/>
            <person name="Wing R.A."/>
            <person name="Cregan P.B."/>
            <person name="Rokhsar D.S."/>
            <person name="Jackson S.A."/>
        </authorList>
    </citation>
    <scope>NUCLEOTIDE SEQUENCE [LARGE SCALE GENOMIC DNA]</scope>
    <source>
        <strain evidence="6">cv. G19833</strain>
    </source>
</reference>
<dbReference type="Pfam" id="PF23282">
    <property type="entry name" value="WHD_ROQ1"/>
    <property type="match status" value="1"/>
</dbReference>
<dbReference type="SMART" id="SM00255">
    <property type="entry name" value="TIR"/>
    <property type="match status" value="1"/>
</dbReference>
<dbReference type="SMART" id="SM00382">
    <property type="entry name" value="AAA"/>
    <property type="match status" value="1"/>
</dbReference>
<dbReference type="Pfam" id="PF01582">
    <property type="entry name" value="TIR"/>
    <property type="match status" value="1"/>
</dbReference>
<dbReference type="GO" id="GO:0007165">
    <property type="term" value="P:signal transduction"/>
    <property type="evidence" value="ECO:0007669"/>
    <property type="project" value="InterPro"/>
</dbReference>
<dbReference type="InterPro" id="IPR002182">
    <property type="entry name" value="NB-ARC"/>
</dbReference>
<dbReference type="InterPro" id="IPR032675">
    <property type="entry name" value="LRR_dom_sf"/>
</dbReference>
<dbReference type="Gene3D" id="3.80.10.10">
    <property type="entry name" value="Ribonuclease Inhibitor"/>
    <property type="match status" value="1"/>
</dbReference>
<keyword evidence="2" id="KW-0677">Repeat</keyword>
<evidence type="ECO:0000256" key="3">
    <source>
        <dbReference type="ARBA" id="ARBA00022821"/>
    </source>
</evidence>
<dbReference type="PANTHER" id="PTHR11017">
    <property type="entry name" value="LEUCINE-RICH REPEAT-CONTAINING PROTEIN"/>
    <property type="match status" value="1"/>
</dbReference>
<dbReference type="SUPFAM" id="SSF46785">
    <property type="entry name" value="Winged helix' DNA-binding domain"/>
    <property type="match status" value="1"/>
</dbReference>
<dbReference type="InterPro" id="IPR027417">
    <property type="entry name" value="P-loop_NTPase"/>
</dbReference>
<dbReference type="Gene3D" id="1.10.8.430">
    <property type="entry name" value="Helical domain of apoptotic protease-activating factors"/>
    <property type="match status" value="1"/>
</dbReference>
<evidence type="ECO:0000313" key="5">
    <source>
        <dbReference type="EMBL" id="ESW06144.1"/>
    </source>
</evidence>
<proteinExistence type="predicted"/>
<keyword evidence="6" id="KW-1185">Reference proteome</keyword>
<dbReference type="EMBL" id="CM002297">
    <property type="protein sequence ID" value="ESW06144.1"/>
    <property type="molecule type" value="Genomic_DNA"/>
</dbReference>
<dbReference type="Pfam" id="PF00931">
    <property type="entry name" value="NB-ARC"/>
    <property type="match status" value="1"/>
</dbReference>
<dbReference type="Gene3D" id="3.40.50.300">
    <property type="entry name" value="P-loop containing nucleotide triphosphate hydrolases"/>
    <property type="match status" value="1"/>
</dbReference>
<dbReference type="InterPro" id="IPR003593">
    <property type="entry name" value="AAA+_ATPase"/>
</dbReference>
<dbReference type="Gene3D" id="3.40.50.10140">
    <property type="entry name" value="Toll/interleukin-1 receptor homology (TIR) domain"/>
    <property type="match status" value="1"/>
</dbReference>
<organism evidence="5 6">
    <name type="scientific">Phaseolus vulgaris</name>
    <name type="common">Kidney bean</name>
    <name type="synonym">French bean</name>
    <dbReference type="NCBI Taxonomy" id="3885"/>
    <lineage>
        <taxon>Eukaryota</taxon>
        <taxon>Viridiplantae</taxon>
        <taxon>Streptophyta</taxon>
        <taxon>Embryophyta</taxon>
        <taxon>Tracheophyta</taxon>
        <taxon>Spermatophyta</taxon>
        <taxon>Magnoliopsida</taxon>
        <taxon>eudicotyledons</taxon>
        <taxon>Gunneridae</taxon>
        <taxon>Pentapetalae</taxon>
        <taxon>rosids</taxon>
        <taxon>fabids</taxon>
        <taxon>Fabales</taxon>
        <taxon>Fabaceae</taxon>
        <taxon>Papilionoideae</taxon>
        <taxon>50 kb inversion clade</taxon>
        <taxon>NPAAA clade</taxon>
        <taxon>indigoferoid/millettioid clade</taxon>
        <taxon>Phaseoleae</taxon>
        <taxon>Phaseolus</taxon>
    </lineage>
</organism>
<dbReference type="InterPro" id="IPR042197">
    <property type="entry name" value="Apaf_helical"/>
</dbReference>
<evidence type="ECO:0000313" key="6">
    <source>
        <dbReference type="Proteomes" id="UP000000226"/>
    </source>
</evidence>
<dbReference type="InterPro" id="IPR035897">
    <property type="entry name" value="Toll_tir_struct_dom_sf"/>
</dbReference>
<dbReference type="SUPFAM" id="SSF52200">
    <property type="entry name" value="Toll/Interleukin receptor TIR domain"/>
    <property type="match status" value="1"/>
</dbReference>
<keyword evidence="1" id="KW-0433">Leucine-rich repeat</keyword>
<dbReference type="InterPro" id="IPR000157">
    <property type="entry name" value="TIR_dom"/>
</dbReference>
<dbReference type="InterPro" id="IPR044974">
    <property type="entry name" value="Disease_R_plants"/>
</dbReference>
<dbReference type="PROSITE" id="PS50104">
    <property type="entry name" value="TIR"/>
    <property type="match status" value="1"/>
</dbReference>
<dbReference type="AlphaFoldDB" id="V7AKT0"/>
<dbReference type="InterPro" id="IPR058192">
    <property type="entry name" value="WHD_ROQ1-like"/>
</dbReference>
<protein>
    <recommendedName>
        <fullName evidence="4">TIR domain-containing protein</fullName>
    </recommendedName>
</protein>
<gene>
    <name evidence="5" type="ORF">PHAVU_010G023500g</name>
</gene>
<dbReference type="PRINTS" id="PR00364">
    <property type="entry name" value="DISEASERSIST"/>
</dbReference>
<dbReference type="OrthoDB" id="1394818at2759"/>
<dbReference type="PANTHER" id="PTHR11017:SF560">
    <property type="entry name" value="RESISTANCE PROTEIN (TIR-NBS-LRR CLASS), PUTATIVE-RELATED"/>
    <property type="match status" value="1"/>
</dbReference>
<dbReference type="Proteomes" id="UP000000226">
    <property type="component" value="Chromosome 10"/>
</dbReference>
<dbReference type="SUPFAM" id="SSF52058">
    <property type="entry name" value="L domain-like"/>
    <property type="match status" value="1"/>
</dbReference>
<evidence type="ECO:0000256" key="1">
    <source>
        <dbReference type="ARBA" id="ARBA00022614"/>
    </source>
</evidence>
<evidence type="ECO:0000259" key="4">
    <source>
        <dbReference type="PROSITE" id="PS50104"/>
    </source>
</evidence>